<evidence type="ECO:0000313" key="3">
    <source>
        <dbReference type="Proteomes" id="UP000253083"/>
    </source>
</evidence>
<keyword evidence="1" id="KW-1133">Transmembrane helix</keyword>
<dbReference type="InterPro" id="IPR021306">
    <property type="entry name" value="DUF2878"/>
</dbReference>
<comment type="caution">
    <text evidence="2">The sequence shown here is derived from an EMBL/GenBank/DDBJ whole genome shotgun (WGS) entry which is preliminary data.</text>
</comment>
<feature type="transmembrane region" description="Helical" evidence="1">
    <location>
        <begin position="89"/>
        <end position="107"/>
    </location>
</feature>
<accession>A0A395JK63</accession>
<evidence type="ECO:0000256" key="1">
    <source>
        <dbReference type="SAM" id="Phobius"/>
    </source>
</evidence>
<dbReference type="Proteomes" id="UP000253083">
    <property type="component" value="Unassembled WGS sequence"/>
</dbReference>
<reference evidence="2 3" key="1">
    <citation type="submission" date="2018-06" db="EMBL/GenBank/DDBJ databases">
        <title>Genomic Encyclopedia of Type Strains, Phase IV (KMG-IV): sequencing the most valuable type-strain genomes for metagenomic binning, comparative biology and taxonomic classification.</title>
        <authorList>
            <person name="Goeker M."/>
        </authorList>
    </citation>
    <scope>NUCLEOTIDE SEQUENCE [LARGE SCALE GENOMIC DNA]</scope>
    <source>
        <strain evidence="2 3">DSM 24032</strain>
    </source>
</reference>
<dbReference type="PROSITE" id="PS51257">
    <property type="entry name" value="PROKAR_LIPOPROTEIN"/>
    <property type="match status" value="1"/>
</dbReference>
<dbReference type="OrthoDB" id="288800at2"/>
<sequence length="175" mass="19087">MNNLFRWSTLINASLFQATWFACVLGSAKGLLWPAFACCAALASYQLHNKRRVESDLQLVALSVLLGLMVDTLWLQLGFLQFTDPRPVTAMSPAWIMLLWVGFALTINHSLSWINAHPLLPAVLGGIGGPLSYLAGERLGAVTFTTNVTALMIYIGIAWAISLTLLALVAKDKQN</sequence>
<dbReference type="EMBL" id="QNRT01000002">
    <property type="protein sequence ID" value="RBP50805.1"/>
    <property type="molecule type" value="Genomic_DNA"/>
</dbReference>
<feature type="transmembrane region" description="Helical" evidence="1">
    <location>
        <begin position="57"/>
        <end position="77"/>
    </location>
</feature>
<keyword evidence="1" id="KW-0812">Transmembrane</keyword>
<evidence type="ECO:0000313" key="2">
    <source>
        <dbReference type="EMBL" id="RBP50805.1"/>
    </source>
</evidence>
<feature type="transmembrane region" description="Helical" evidence="1">
    <location>
        <begin position="20"/>
        <end position="45"/>
    </location>
</feature>
<name>A0A395JK63_9GAMM</name>
<feature type="transmembrane region" description="Helical" evidence="1">
    <location>
        <begin position="119"/>
        <end position="136"/>
    </location>
</feature>
<keyword evidence="1" id="KW-0472">Membrane</keyword>
<protein>
    <submittedName>
        <fullName evidence="2">Uncharacterized protein DUF2878</fullName>
    </submittedName>
</protein>
<keyword evidence="3" id="KW-1185">Reference proteome</keyword>
<organism evidence="2 3">
    <name type="scientific">Arenicella xantha</name>
    <dbReference type="NCBI Taxonomy" id="644221"/>
    <lineage>
        <taxon>Bacteria</taxon>
        <taxon>Pseudomonadati</taxon>
        <taxon>Pseudomonadota</taxon>
        <taxon>Gammaproteobacteria</taxon>
        <taxon>Arenicellales</taxon>
        <taxon>Arenicellaceae</taxon>
        <taxon>Arenicella</taxon>
    </lineage>
</organism>
<proteinExistence type="predicted"/>
<dbReference type="RefSeq" id="WP_113953626.1">
    <property type="nucleotide sequence ID" value="NZ_QNRT01000002.1"/>
</dbReference>
<dbReference type="AlphaFoldDB" id="A0A395JK63"/>
<dbReference type="Pfam" id="PF11086">
    <property type="entry name" value="DUF2878"/>
    <property type="match status" value="1"/>
</dbReference>
<feature type="transmembrane region" description="Helical" evidence="1">
    <location>
        <begin position="148"/>
        <end position="170"/>
    </location>
</feature>
<gene>
    <name evidence="2" type="ORF">DFR28_102221</name>
</gene>
<dbReference type="InParanoid" id="A0A395JK63"/>